<dbReference type="KEGG" id="samb:SAM23877_3564"/>
<organism evidence="1 2">
    <name type="scientific">Streptomyces ambofaciens (strain ATCC 23877 / 3486 / DSM 40053 / JCM 4204 / NBRC 12836 / NRRL B-2516)</name>
    <dbReference type="NCBI Taxonomy" id="278992"/>
    <lineage>
        <taxon>Bacteria</taxon>
        <taxon>Bacillati</taxon>
        <taxon>Actinomycetota</taxon>
        <taxon>Actinomycetes</taxon>
        <taxon>Kitasatosporales</taxon>
        <taxon>Streptomycetaceae</taxon>
        <taxon>Streptomyces</taxon>
    </lineage>
</organism>
<reference evidence="2" key="1">
    <citation type="journal article" date="2015" name="J. Biotechnol.">
        <title>Complete genome sequence of Streptomyces ambofaciens ATCC 23877, the spiramycin producer.</title>
        <authorList>
            <person name="Thibessard A."/>
            <person name="Haas D."/>
            <person name="Gerbaud C."/>
            <person name="Aigle B."/>
            <person name="Lautru S."/>
            <person name="Pernodet J.L."/>
            <person name="Leblond P."/>
        </authorList>
    </citation>
    <scope>NUCLEOTIDE SEQUENCE [LARGE SCALE GENOMIC DNA]</scope>
    <source>
        <strain evidence="2">ATCC 23877 / 3486 / DSM 40053 / JCM 4204 / NBRC 12836 / NRRL B-2516</strain>
    </source>
</reference>
<sequence>MNSDMPNTFPVGGRAGGLGAADAAEVLPQNRYGPVATRRTLRIPQGAVKHACQDL</sequence>
<protein>
    <submittedName>
        <fullName evidence="1">Uncharacterized protein</fullName>
    </submittedName>
</protein>
<gene>
    <name evidence="1" type="ORF">SAM23877_3564</name>
</gene>
<accession>A0A0K2AUN5</accession>
<dbReference type="EMBL" id="CP012382">
    <property type="protein sequence ID" value="AKZ56611.1"/>
    <property type="molecule type" value="Genomic_DNA"/>
</dbReference>
<proteinExistence type="predicted"/>
<evidence type="ECO:0000313" key="1">
    <source>
        <dbReference type="EMBL" id="AKZ56611.1"/>
    </source>
</evidence>
<dbReference type="Proteomes" id="UP000061018">
    <property type="component" value="Chromosome"/>
</dbReference>
<evidence type="ECO:0000313" key="2">
    <source>
        <dbReference type="Proteomes" id="UP000061018"/>
    </source>
</evidence>
<name>A0A0K2AUN5_STRA7</name>
<dbReference type="AlphaFoldDB" id="A0A0K2AUN5"/>